<accession>A0ABP7TPS4</accession>
<dbReference type="RefSeq" id="WP_344764284.1">
    <property type="nucleotide sequence ID" value="NZ_BAAAZE010000012.1"/>
</dbReference>
<evidence type="ECO:0000313" key="4">
    <source>
        <dbReference type="EMBL" id="GAA4029441.1"/>
    </source>
</evidence>
<dbReference type="SUPFAM" id="SSF47226">
    <property type="entry name" value="Histidine-containing phosphotransfer domain, HPT domain"/>
    <property type="match status" value="1"/>
</dbReference>
<keyword evidence="1" id="KW-0902">Two-component regulatory system</keyword>
<dbReference type="EMBL" id="BAAAZE010000012">
    <property type="protein sequence ID" value="GAA4029441.1"/>
    <property type="molecule type" value="Genomic_DNA"/>
</dbReference>
<dbReference type="Gene3D" id="1.20.120.160">
    <property type="entry name" value="HPT domain"/>
    <property type="match status" value="1"/>
</dbReference>
<dbReference type="Proteomes" id="UP001501353">
    <property type="component" value="Unassembled WGS sequence"/>
</dbReference>
<sequence length="132" mass="14707">MRSHQYQFIDPLFLMQIVADDLDLFCELSTIFINTAPPMFDRLSRAIVKDDSKATRFESHALKGSTSLVGASQLSAMLEEVERQSRLGEQALIGPCLPELTRLFDAVMQEIQASIIRCSGDAEQSISSQLEP</sequence>
<gene>
    <name evidence="4" type="ORF">GCM10022212_29530</name>
</gene>
<feature type="modified residue" description="Phosphohistidine" evidence="2">
    <location>
        <position position="60"/>
    </location>
</feature>
<protein>
    <recommendedName>
        <fullName evidence="3">HPt domain-containing protein</fullName>
    </recommendedName>
</protein>
<evidence type="ECO:0000256" key="1">
    <source>
        <dbReference type="ARBA" id="ARBA00023012"/>
    </source>
</evidence>
<name>A0ABP7TPS4_9BURK</name>
<dbReference type="Pfam" id="PF01627">
    <property type="entry name" value="Hpt"/>
    <property type="match status" value="1"/>
</dbReference>
<keyword evidence="2" id="KW-0597">Phosphoprotein</keyword>
<reference evidence="5" key="1">
    <citation type="journal article" date="2019" name="Int. J. Syst. Evol. Microbiol.">
        <title>The Global Catalogue of Microorganisms (GCM) 10K type strain sequencing project: providing services to taxonomists for standard genome sequencing and annotation.</title>
        <authorList>
            <consortium name="The Broad Institute Genomics Platform"/>
            <consortium name="The Broad Institute Genome Sequencing Center for Infectious Disease"/>
            <person name="Wu L."/>
            <person name="Ma J."/>
        </authorList>
    </citation>
    <scope>NUCLEOTIDE SEQUENCE [LARGE SCALE GENOMIC DNA]</scope>
    <source>
        <strain evidence="5">JCM 16673</strain>
    </source>
</reference>
<evidence type="ECO:0000256" key="2">
    <source>
        <dbReference type="PROSITE-ProRule" id="PRU00110"/>
    </source>
</evidence>
<feature type="domain" description="HPt" evidence="3">
    <location>
        <begin position="21"/>
        <end position="114"/>
    </location>
</feature>
<dbReference type="InterPro" id="IPR036641">
    <property type="entry name" value="HPT_dom_sf"/>
</dbReference>
<keyword evidence="5" id="KW-1185">Reference proteome</keyword>
<evidence type="ECO:0000259" key="3">
    <source>
        <dbReference type="PROSITE" id="PS50894"/>
    </source>
</evidence>
<organism evidence="4 5">
    <name type="scientific">Actimicrobium antarcticum</name>
    <dbReference type="NCBI Taxonomy" id="1051899"/>
    <lineage>
        <taxon>Bacteria</taxon>
        <taxon>Pseudomonadati</taxon>
        <taxon>Pseudomonadota</taxon>
        <taxon>Betaproteobacteria</taxon>
        <taxon>Burkholderiales</taxon>
        <taxon>Oxalobacteraceae</taxon>
        <taxon>Actimicrobium</taxon>
    </lineage>
</organism>
<evidence type="ECO:0000313" key="5">
    <source>
        <dbReference type="Proteomes" id="UP001501353"/>
    </source>
</evidence>
<comment type="caution">
    <text evidence="4">The sequence shown here is derived from an EMBL/GenBank/DDBJ whole genome shotgun (WGS) entry which is preliminary data.</text>
</comment>
<dbReference type="PROSITE" id="PS50894">
    <property type="entry name" value="HPT"/>
    <property type="match status" value="1"/>
</dbReference>
<proteinExistence type="predicted"/>
<dbReference type="InterPro" id="IPR008207">
    <property type="entry name" value="Sig_transdc_His_kin_Hpt_dom"/>
</dbReference>